<feature type="transmembrane region" description="Helical" evidence="1">
    <location>
        <begin position="6"/>
        <end position="29"/>
    </location>
</feature>
<gene>
    <name evidence="2" type="ORF">A2824_01810</name>
</gene>
<protein>
    <submittedName>
        <fullName evidence="2">Uncharacterized protein</fullName>
    </submittedName>
</protein>
<accession>A0A1F6VHX8</accession>
<name>A0A1F6VHX8_9BACT</name>
<sequence length="179" mass="19355">MKTNKGFASVGIIITIIAILAVGSVAYYAGKSSKKIENKEETKNATAQDEQVTSLITPKQLSSCFISPQTGETWPFGSTNTIQLKNAPVYNSHCSNTFSLINTTTNQRAGYLGIQSNQGQSSYPWTSTDTILSFSCGTSGDEFPAYVSPGQYKIRFEEQDTVSGMGPIISCESDTFTIQ</sequence>
<evidence type="ECO:0000313" key="3">
    <source>
        <dbReference type="Proteomes" id="UP000178059"/>
    </source>
</evidence>
<comment type="caution">
    <text evidence="2">The sequence shown here is derived from an EMBL/GenBank/DDBJ whole genome shotgun (WGS) entry which is preliminary data.</text>
</comment>
<evidence type="ECO:0000313" key="2">
    <source>
        <dbReference type="EMBL" id="OGI69168.1"/>
    </source>
</evidence>
<dbReference type="AlphaFoldDB" id="A0A1F6VHX8"/>
<reference evidence="2 3" key="1">
    <citation type="journal article" date="2016" name="Nat. Commun.">
        <title>Thousands of microbial genomes shed light on interconnected biogeochemical processes in an aquifer system.</title>
        <authorList>
            <person name="Anantharaman K."/>
            <person name="Brown C.T."/>
            <person name="Hug L.A."/>
            <person name="Sharon I."/>
            <person name="Castelle C.J."/>
            <person name="Probst A.J."/>
            <person name="Thomas B.C."/>
            <person name="Singh A."/>
            <person name="Wilkins M.J."/>
            <person name="Karaoz U."/>
            <person name="Brodie E.L."/>
            <person name="Williams K.H."/>
            <person name="Hubbard S.S."/>
            <person name="Banfield J.F."/>
        </authorList>
    </citation>
    <scope>NUCLEOTIDE SEQUENCE [LARGE SCALE GENOMIC DNA]</scope>
</reference>
<keyword evidence="1" id="KW-1133">Transmembrane helix</keyword>
<proteinExistence type="predicted"/>
<dbReference type="STRING" id="1801743.A2824_01810"/>
<keyword evidence="1" id="KW-0812">Transmembrane</keyword>
<evidence type="ECO:0000256" key="1">
    <source>
        <dbReference type="SAM" id="Phobius"/>
    </source>
</evidence>
<keyword evidence="1" id="KW-0472">Membrane</keyword>
<dbReference type="EMBL" id="MFTT01000032">
    <property type="protein sequence ID" value="OGI69168.1"/>
    <property type="molecule type" value="Genomic_DNA"/>
</dbReference>
<dbReference type="Proteomes" id="UP000178059">
    <property type="component" value="Unassembled WGS sequence"/>
</dbReference>
<organism evidence="2 3">
    <name type="scientific">Candidatus Nomurabacteria bacterium RIFCSPHIGHO2_01_FULL_42_16</name>
    <dbReference type="NCBI Taxonomy" id="1801743"/>
    <lineage>
        <taxon>Bacteria</taxon>
        <taxon>Candidatus Nomuraibacteriota</taxon>
    </lineage>
</organism>